<sequence length="325" mass="36285">MIPLHELATFMIRRARLDTPQAFGARMARFGLIAAHMVPRAYRAAALRRSGKVQKRLVRGSHMLLNPLDPGISTDLLLDGIREPLITEAFQRLLRPGDVVMDCGANIGYYALQEAVAVGSIGKVYAIEPVPANADILGRNARLNLYDNVEVHRMAMGDTDRADHIYISSMSNMCTMAGGKGWRRFVDRVPVQVTTVDSFIDMVGRTPDVIRMDVEGYEVNVVNGMGRLLALGEPLRLFIEVHFDILLGRVVPMLEKLRDNGFRVAVATFEPHAAIRRSPLYPVVRWLEGVMGARSGYLELTMADLINDPVFRTGQVEDLEVIFER</sequence>
<dbReference type="AlphaFoldDB" id="A0A0F9LQX2"/>
<dbReference type="Gene3D" id="3.40.50.150">
    <property type="entry name" value="Vaccinia Virus protein VP39"/>
    <property type="match status" value="1"/>
</dbReference>
<protein>
    <recommendedName>
        <fullName evidence="1">Methyltransferase FkbM domain-containing protein</fullName>
    </recommendedName>
</protein>
<comment type="caution">
    <text evidence="2">The sequence shown here is derived from an EMBL/GenBank/DDBJ whole genome shotgun (WGS) entry which is preliminary data.</text>
</comment>
<reference evidence="2" key="1">
    <citation type="journal article" date="2015" name="Nature">
        <title>Complex archaea that bridge the gap between prokaryotes and eukaryotes.</title>
        <authorList>
            <person name="Spang A."/>
            <person name="Saw J.H."/>
            <person name="Jorgensen S.L."/>
            <person name="Zaremba-Niedzwiedzka K."/>
            <person name="Martijn J."/>
            <person name="Lind A.E."/>
            <person name="van Eijk R."/>
            <person name="Schleper C."/>
            <person name="Guy L."/>
            <person name="Ettema T.J."/>
        </authorList>
    </citation>
    <scope>NUCLEOTIDE SEQUENCE</scope>
</reference>
<dbReference type="InterPro" id="IPR052514">
    <property type="entry name" value="SAM-dependent_MTase"/>
</dbReference>
<name>A0A0F9LQX2_9ZZZZ</name>
<dbReference type="SUPFAM" id="SSF53335">
    <property type="entry name" value="S-adenosyl-L-methionine-dependent methyltransferases"/>
    <property type="match status" value="1"/>
</dbReference>
<dbReference type="Pfam" id="PF05050">
    <property type="entry name" value="Methyltransf_21"/>
    <property type="match status" value="1"/>
</dbReference>
<evidence type="ECO:0000313" key="2">
    <source>
        <dbReference type="EMBL" id="KKM95768.1"/>
    </source>
</evidence>
<dbReference type="EMBL" id="LAZR01005963">
    <property type="protein sequence ID" value="KKM95768.1"/>
    <property type="molecule type" value="Genomic_DNA"/>
</dbReference>
<organism evidence="2">
    <name type="scientific">marine sediment metagenome</name>
    <dbReference type="NCBI Taxonomy" id="412755"/>
    <lineage>
        <taxon>unclassified sequences</taxon>
        <taxon>metagenomes</taxon>
        <taxon>ecological metagenomes</taxon>
    </lineage>
</organism>
<evidence type="ECO:0000259" key="1">
    <source>
        <dbReference type="Pfam" id="PF05050"/>
    </source>
</evidence>
<dbReference type="InterPro" id="IPR029063">
    <property type="entry name" value="SAM-dependent_MTases_sf"/>
</dbReference>
<accession>A0A0F9LQX2</accession>
<dbReference type="PANTHER" id="PTHR34203">
    <property type="entry name" value="METHYLTRANSFERASE, FKBM FAMILY PROTEIN"/>
    <property type="match status" value="1"/>
</dbReference>
<gene>
    <name evidence="2" type="ORF">LCGC14_1184820</name>
</gene>
<dbReference type="PANTHER" id="PTHR34203:SF15">
    <property type="entry name" value="SLL1173 PROTEIN"/>
    <property type="match status" value="1"/>
</dbReference>
<dbReference type="InterPro" id="IPR006342">
    <property type="entry name" value="FkbM_mtfrase"/>
</dbReference>
<proteinExistence type="predicted"/>
<dbReference type="NCBIfam" id="TIGR01444">
    <property type="entry name" value="fkbM_fam"/>
    <property type="match status" value="1"/>
</dbReference>
<feature type="domain" description="Methyltransferase FkbM" evidence="1">
    <location>
        <begin position="102"/>
        <end position="264"/>
    </location>
</feature>